<comment type="cofactor">
    <cofactor evidence="1">
        <name>pantetheine 4'-phosphate</name>
        <dbReference type="ChEBI" id="CHEBI:47942"/>
    </cofactor>
</comment>
<dbReference type="InterPro" id="IPR001242">
    <property type="entry name" value="Condensation_dom"/>
</dbReference>
<dbReference type="PROSITE" id="PS00606">
    <property type="entry name" value="KS3_1"/>
    <property type="match status" value="2"/>
</dbReference>
<dbReference type="PANTHER" id="PTHR43775:SF37">
    <property type="entry name" value="SI:DKEY-61P9.11"/>
    <property type="match status" value="1"/>
</dbReference>
<evidence type="ECO:0000313" key="7">
    <source>
        <dbReference type="EMBL" id="MFD1989557.1"/>
    </source>
</evidence>
<dbReference type="InterPro" id="IPR032821">
    <property type="entry name" value="PKS_assoc"/>
</dbReference>
<accession>A0ABW4UTE1</accession>
<dbReference type="SMART" id="SM00822">
    <property type="entry name" value="PKS_KR"/>
    <property type="match status" value="2"/>
</dbReference>
<evidence type="ECO:0000313" key="8">
    <source>
        <dbReference type="Proteomes" id="UP001597403"/>
    </source>
</evidence>
<evidence type="ECO:0000256" key="2">
    <source>
        <dbReference type="ARBA" id="ARBA00022450"/>
    </source>
</evidence>
<keyword evidence="8" id="KW-1185">Reference proteome</keyword>
<dbReference type="Pfam" id="PF16197">
    <property type="entry name" value="KAsynt_C_assoc"/>
    <property type="match status" value="2"/>
</dbReference>
<evidence type="ECO:0000259" key="5">
    <source>
        <dbReference type="PROSITE" id="PS50075"/>
    </source>
</evidence>
<dbReference type="SMART" id="SM00823">
    <property type="entry name" value="PKS_PP"/>
    <property type="match status" value="3"/>
</dbReference>
<dbReference type="SUPFAM" id="SSF52777">
    <property type="entry name" value="CoA-dependent acyltransferases"/>
    <property type="match status" value="2"/>
</dbReference>
<dbReference type="PANTHER" id="PTHR43775">
    <property type="entry name" value="FATTY ACID SYNTHASE"/>
    <property type="match status" value="1"/>
</dbReference>
<dbReference type="InterPro" id="IPR050091">
    <property type="entry name" value="PKS_NRPS_Biosynth_Enz"/>
</dbReference>
<dbReference type="InterPro" id="IPR013968">
    <property type="entry name" value="PKS_KR"/>
</dbReference>
<feature type="domain" description="Carrier" evidence="5">
    <location>
        <begin position="1173"/>
        <end position="1248"/>
    </location>
</feature>
<dbReference type="InterPro" id="IPR014031">
    <property type="entry name" value="Ketoacyl_synth_C"/>
</dbReference>
<proteinExistence type="predicted"/>
<keyword evidence="2" id="KW-0596">Phosphopantetheine</keyword>
<dbReference type="SUPFAM" id="SSF47336">
    <property type="entry name" value="ACP-like"/>
    <property type="match status" value="3"/>
</dbReference>
<dbReference type="InterPro" id="IPR036291">
    <property type="entry name" value="NAD(P)-bd_dom_sf"/>
</dbReference>
<evidence type="ECO:0000256" key="4">
    <source>
        <dbReference type="ARBA" id="ARBA00022679"/>
    </source>
</evidence>
<evidence type="ECO:0000256" key="3">
    <source>
        <dbReference type="ARBA" id="ARBA00022553"/>
    </source>
</evidence>
<dbReference type="Gene3D" id="1.10.1200.10">
    <property type="entry name" value="ACP-like"/>
    <property type="match status" value="3"/>
</dbReference>
<dbReference type="Pfam" id="PF02801">
    <property type="entry name" value="Ketoacyl-synt_C"/>
    <property type="match status" value="2"/>
</dbReference>
<keyword evidence="4" id="KW-0808">Transferase</keyword>
<feature type="domain" description="Carrier" evidence="5">
    <location>
        <begin position="2486"/>
        <end position="2561"/>
    </location>
</feature>
<comment type="caution">
    <text evidence="7">The sequence shown here is derived from an EMBL/GenBank/DDBJ whole genome shotgun (WGS) entry which is preliminary data.</text>
</comment>
<dbReference type="InterPro" id="IPR036736">
    <property type="entry name" value="ACP-like_sf"/>
</dbReference>
<dbReference type="EMBL" id="JBHUGF010000010">
    <property type="protein sequence ID" value="MFD1989557.1"/>
    <property type="molecule type" value="Genomic_DNA"/>
</dbReference>
<feature type="domain" description="Carrier" evidence="5">
    <location>
        <begin position="2595"/>
        <end position="2670"/>
    </location>
</feature>
<evidence type="ECO:0000259" key="6">
    <source>
        <dbReference type="PROSITE" id="PS52004"/>
    </source>
</evidence>
<feature type="domain" description="Ketosynthase family 3 (KS3)" evidence="6">
    <location>
        <begin position="12"/>
        <end position="443"/>
    </location>
</feature>
<dbReference type="InterPro" id="IPR018201">
    <property type="entry name" value="Ketoacyl_synth_AS"/>
</dbReference>
<dbReference type="Pfam" id="PF00550">
    <property type="entry name" value="PP-binding"/>
    <property type="match status" value="3"/>
</dbReference>
<name>A0ABW4UTE1_9BACL</name>
<dbReference type="PROSITE" id="PS50075">
    <property type="entry name" value="CARRIER"/>
    <property type="match status" value="3"/>
</dbReference>
<keyword evidence="3" id="KW-0597">Phosphoprotein</keyword>
<dbReference type="Gene3D" id="3.30.559.10">
    <property type="entry name" value="Chloramphenicol acetyltransferase-like domain"/>
    <property type="match status" value="1"/>
</dbReference>
<reference evidence="8" key="1">
    <citation type="journal article" date="2019" name="Int. J. Syst. Evol. Microbiol.">
        <title>The Global Catalogue of Microorganisms (GCM) 10K type strain sequencing project: providing services to taxonomists for standard genome sequencing and annotation.</title>
        <authorList>
            <consortium name="The Broad Institute Genomics Platform"/>
            <consortium name="The Broad Institute Genome Sequencing Center for Infectious Disease"/>
            <person name="Wu L."/>
            <person name="Ma J."/>
        </authorList>
    </citation>
    <scope>NUCLEOTIDE SEQUENCE [LARGE SCALE GENOMIC DNA]</scope>
    <source>
        <strain evidence="8">CGMCC 1.15067</strain>
    </source>
</reference>
<dbReference type="Gene3D" id="1.10.1240.100">
    <property type="match status" value="2"/>
</dbReference>
<dbReference type="Gene3D" id="3.40.47.10">
    <property type="match status" value="2"/>
</dbReference>
<dbReference type="Gene3D" id="3.40.50.720">
    <property type="entry name" value="NAD(P)-binding Rossmann-like Domain"/>
    <property type="match status" value="2"/>
</dbReference>
<dbReference type="SUPFAM" id="SSF53901">
    <property type="entry name" value="Thiolase-like"/>
    <property type="match status" value="2"/>
</dbReference>
<dbReference type="CDD" id="cd08953">
    <property type="entry name" value="KR_2_SDR_x"/>
    <property type="match status" value="1"/>
</dbReference>
<sequence length="3109" mass="351550">MNKNMPEKNEHNDDIAVIGIGLKIAGTENLEEYWNIFENNIDCIRDFPEYRKNDVKDFAQLYSKLIQSENESVSYNKAGYLDEIDKFDNEFFKISPIEAQVMDPVQRLLLETIFNAFDDAGYSSEMLSGSKTGIYIGYTPGSTKDNYATNIFYNNPELLKYSNVGNMPCIIPSRASYALNLQGPTMIIDSACSSSLVAIHDACSSIKNGTCTMAIAGGIRLHSFPISYEDMNVGFETDDNKTRTFDNSASGAAIGEGSAVVLLKSLKEAERDKDHIYGVIKGSAVNNDGTSASITAPNPSAQAHVVSDALKVAGISPDEIDYIETHGTATALGDPIEFRGLTSAFEKHTEQKQFCALSSSKSNIGHLYEAAGVASFIKAIAALKFKKIPGSSHFNIPNLKIDFCDSPFYVSKTTKDWDKEGLRTCGISAFGISGTNCHLILQEYKQKKESVSLGNNHILGISAKSIESMKALVKNYQTFLEKEEVDVYLFASNINLYRTHYNKRLAIVFSDKQNLIDIFSKLSTSELAFWSDIEGVYYHNEDKKASDLNYSQIKTMLERCNQTFIDTGSKLDNTSNVLKNDLSDLAQAYSYGAKLNWNLFYQNLQLQHISLPPYPFKKTRFWLPKKEQKVEWNINVTSSNPSPKNENHSPEEKSDIAENLYSDIAEDLYYERIFVKADAITQTTNIEKCLLIKQKEDDTEDLSNSLKEKFFDVDIIELDLKESQKVGIEKYCNQVFKNTNYKGISHIVIANSETNLSNDSEKKLLDMHKLKLLSIVSIYREFKNYDHNIKIVPIIKHCFEITGKEEYLDPNGATIFGLCKSLNRMFKNVSACCIDNDNHTTWNTIVDEICAISNKDIINYRHNQRYQEALTETMTHVENEPVIIKDNGIYIISGGLGGIGFETAMEMTRRAQDISLILIGRSEIPNYSEWNTIVREHPHSNTTEKIERIQQLQSQAKHAEYYAADISNKQAVEAIIKDVNKKYGQINGVIHGAGISGGTTFEEINEEYIQNMLLPKVIGTSVLDHATREQNLDFFLMFSSISTIFSSADLTGYVAGNMYLDSYSHYRKKISKGKSITVNWATWSETGMALKDNFTIDTLFQTIKTKEAIQALFKVLSQNSSSTVIARLNLKDKISLLLKTYPLQLSTKINNALQQNEPINTSHSLSDEIKSSKEYEDIENTLIKVCCKNLGYETLDINNNFFELGANSILLAIIYKDLNELFPNMLQVTDLFAYPSVNLLAAHISNKMSQYTINTQSSIDIPTTVSNHDVVPEEVAPEEKVSIPLQVNKDQNKAYAMDSNSSKSKIDNQNHEDEKDSVAIIGVGLDLPTCKDLDSYWDLLINGINAVRDIPGERSTDITKHLLFKNYTEDQIKFRKSGYLDEVNKFDHAFFGISPRDASLLDPVLRLFLQCCSDAIDDSGYGADGIKGTNTGVFLGYTANIGNAYNRLLYEMDSKLFSAALPIGQVSMTASRTAYMFDLKGPSMVIDTACSSSLVALNMACEQILFGKCDMAIAGGASLMAIPLADGSGMGFESPEEKTRAFANDSSGAAIAEGVGVVLLKSLKQAQLDGDSIYAVIKGSAINQDGSSFGIAAPNYLAQSEAIQKAWENAGIGAEDISYIEAHGTGTQLGDPIEINGIKNAFETMTNAKQICGIGSVKTNIGHANEAAGMCGLFKCILTLQHKKIPATLNFQVPNHNIDFIDSPLYVVDQPRPLQTNREKAIIGISGFGMSGTNAHIILEEAPPVTNSNKNNRSPKLFTISGRTEKAVFELVKRYQVYLNKNKNVNLNDLTATLNIGRKHYAYRLAFVYSNLSELLKKLNELSSYQSFNEIKQDWCFTGRYSIVPENKKDKYSYEITSTEQQKLNEEVKQYYNQSSSITIESYNEIIKLYVKGAKVEWKYLYDLSYTKLNLPTYPYEKNHAWYPIPVNDKKVVELTKPNEDIQPSFFHGKRWIFQKEMQLKFPSKDEAIVIIQGDALGQERLVKTIRDRGVRVINVLIAEENFKKVDKDTYYITPTVDDFKKLFVDLEHVQINKVVHMGACRDYEVSDSQELYQELEYGFFNIIDLVKGFIKARLDQNIQLVVISCNAYSISGEEKHILPYNATALSVGRVIEQEFQNIHCRSIDTDTDSTVNDIIEQLFADHNMYMVGLRKGKSYIEEFDEISLIPETNNRIKDAGTYIITGGTSGIGIQNAKLFSNKANCNLILVSRKGFPDESEWEQYKLKEEYANEIKEFEEIKRNGSVLEFVQCDISNTQDVETMLEYSRKKYGKINGIVHCAGVIKPGFILKKEKESYLSVFAPKIMGTWNLEKLTKQDELDFIILHSSNVTDAGEPGQSCYMAANSFLDSYTDLLNAQGRRTYTVNWVAWKETGMAYKHNTNVDTTTKAITNKEALHGLNQLINSNPQRLVIGQFNEEIDIIPLTKNSRNAIAASFIEKHSKLATQSKRSEVALTEVPITPTHVEEKQQVTFTPTTSKENIILTGNVENIYTPVEMTVGQIYCDILGYQEADIYEGFFDMGGDSLLLTDMHDIINNVYPDIVKIADLFEFDSIQSLAEFITSRLPEKQNVIEQFPNVETKTSTIEDSVIIQLRGNIEDKYTPVEMQIGKIYCDILGYEEADIYEGFFDMGGDSLLLTDMHDIINNVYPDIVKIADLFEFDSIQSLSEFITLSLEKKQSSKITTSEADNSTGLMQQLPLEQYYDMSTPQERIYLDYRLSKNKLVYNIGFVSDVSKNNYEDLVVNANQFFSGFEMLRTSFKIVNKKLVQFVNPVMPIPMEHVKVPSVESIDFKQYLKTFDLSKYPLFNLTVFEDNDKKLLFLDIHHILLDGYSSTLLQEYMDDFAKDEKTKKPHYSYSNYVQFEKDFYQSSEYKDMGQYWKNELETFDFKNPISRKNLDISAYGNKMIELDSELANNLTKFAKKRKTTLFNVLLGAYALALSHFLQRNDIAILTPVLNRYKPEFKDSIGVFTNLIPIRINIQPDQILSDFLKTVSQKTIGGIENQFYQYNHLINDLKNLNPEFFFYMDFEDKSLKKNRTIKDIPHAVNIPKFILDVEIKNLNDIYHISASYQKCYLDDYEVDHILNSLLKILNEFFTNDYLKESMDYFLDQVKN</sequence>
<dbReference type="InterPro" id="IPR009081">
    <property type="entry name" value="PP-bd_ACP"/>
</dbReference>
<dbReference type="Proteomes" id="UP001597403">
    <property type="component" value="Unassembled WGS sequence"/>
</dbReference>
<dbReference type="InterPro" id="IPR020841">
    <property type="entry name" value="PKS_Beta-ketoAc_synthase_dom"/>
</dbReference>
<dbReference type="InterPro" id="IPR023213">
    <property type="entry name" value="CAT-like_dom_sf"/>
</dbReference>
<dbReference type="Gene3D" id="3.30.559.30">
    <property type="entry name" value="Nonribosomal peptide synthetase, condensation domain"/>
    <property type="match status" value="1"/>
</dbReference>
<dbReference type="Pfam" id="PF00109">
    <property type="entry name" value="ketoacyl-synt"/>
    <property type="match status" value="2"/>
</dbReference>
<gene>
    <name evidence="7" type="ORF">ACFSGI_06300</name>
</gene>
<dbReference type="Pfam" id="PF08659">
    <property type="entry name" value="KR"/>
    <property type="match status" value="2"/>
</dbReference>
<dbReference type="RefSeq" id="WP_204823320.1">
    <property type="nucleotide sequence ID" value="NZ_JBHUGF010000010.1"/>
</dbReference>
<organism evidence="7 8">
    <name type="scientific">Paenibacillus nicotianae</name>
    <dbReference type="NCBI Taxonomy" id="1526551"/>
    <lineage>
        <taxon>Bacteria</taxon>
        <taxon>Bacillati</taxon>
        <taxon>Bacillota</taxon>
        <taxon>Bacilli</taxon>
        <taxon>Bacillales</taxon>
        <taxon>Paenibacillaceae</taxon>
        <taxon>Paenibacillus</taxon>
    </lineage>
</organism>
<dbReference type="InterPro" id="IPR057326">
    <property type="entry name" value="KR_dom"/>
</dbReference>
<dbReference type="Pfam" id="PF00668">
    <property type="entry name" value="Condensation"/>
    <property type="match status" value="1"/>
</dbReference>
<dbReference type="SMART" id="SM00825">
    <property type="entry name" value="PKS_KS"/>
    <property type="match status" value="2"/>
</dbReference>
<dbReference type="InterPro" id="IPR014030">
    <property type="entry name" value="Ketoacyl_synth_N"/>
</dbReference>
<dbReference type="InterPro" id="IPR020806">
    <property type="entry name" value="PKS_PP-bd"/>
</dbReference>
<dbReference type="SUPFAM" id="SSF51735">
    <property type="entry name" value="NAD(P)-binding Rossmann-fold domains"/>
    <property type="match status" value="2"/>
</dbReference>
<dbReference type="PROSITE" id="PS52004">
    <property type="entry name" value="KS3_2"/>
    <property type="match status" value="2"/>
</dbReference>
<dbReference type="InterPro" id="IPR016039">
    <property type="entry name" value="Thiolase-like"/>
</dbReference>
<feature type="domain" description="Ketosynthase family 3 (KS3)" evidence="6">
    <location>
        <begin position="1315"/>
        <end position="1741"/>
    </location>
</feature>
<evidence type="ECO:0000256" key="1">
    <source>
        <dbReference type="ARBA" id="ARBA00001957"/>
    </source>
</evidence>
<dbReference type="CDD" id="cd00833">
    <property type="entry name" value="PKS"/>
    <property type="match status" value="2"/>
</dbReference>
<protein>
    <submittedName>
        <fullName evidence="7">SDR family NAD(P)-dependent oxidoreductase</fullName>
    </submittedName>
</protein>